<gene>
    <name evidence="1" type="ORF">CB5_LOCUS22733</name>
</gene>
<organism evidence="1">
    <name type="scientific">Ananas comosus var. bracteatus</name>
    <name type="common">red pineapple</name>
    <dbReference type="NCBI Taxonomy" id="296719"/>
    <lineage>
        <taxon>Eukaryota</taxon>
        <taxon>Viridiplantae</taxon>
        <taxon>Streptophyta</taxon>
        <taxon>Embryophyta</taxon>
        <taxon>Tracheophyta</taxon>
        <taxon>Spermatophyta</taxon>
        <taxon>Magnoliopsida</taxon>
        <taxon>Liliopsida</taxon>
        <taxon>Poales</taxon>
        <taxon>Bromeliaceae</taxon>
        <taxon>Bromelioideae</taxon>
        <taxon>Ananas</taxon>
    </lineage>
</organism>
<proteinExistence type="predicted"/>
<dbReference type="PANTHER" id="PTHR31861">
    <property type="entry name" value="OS10G0507500 PROTEIN"/>
    <property type="match status" value="1"/>
</dbReference>
<dbReference type="PANTHER" id="PTHR31861:SF15">
    <property type="entry name" value="DUF577 DOMAIN-CONTAINING PROTEIN"/>
    <property type="match status" value="1"/>
</dbReference>
<protein>
    <submittedName>
        <fullName evidence="1">Uncharacterized protein</fullName>
    </submittedName>
</protein>
<sequence>MRGYNILPQKWLNVYNYKNPKKMCHKDEIAAHKEQLKREQSCHHGAEYRLECLRQVCSLAIIFSSFATVVAAATVPEEVAQPFNSRHINLFDGVLDFAFFAAQDESKRPLRGKERGR</sequence>
<name>A0A6V7Q8S1_ANACO</name>
<evidence type="ECO:0000313" key="1">
    <source>
        <dbReference type="EMBL" id="CAD1839522.1"/>
    </source>
</evidence>
<reference evidence="1" key="1">
    <citation type="submission" date="2020-07" db="EMBL/GenBank/DDBJ databases">
        <authorList>
            <person name="Lin J."/>
        </authorList>
    </citation>
    <scope>NUCLEOTIDE SEQUENCE</scope>
</reference>
<dbReference type="EMBL" id="LR862134">
    <property type="protein sequence ID" value="CAD1839522.1"/>
    <property type="molecule type" value="Genomic_DNA"/>
</dbReference>
<dbReference type="AlphaFoldDB" id="A0A6V7Q8S1"/>
<accession>A0A6V7Q8S1</accession>